<sequence>MPSPPLSILQSLSPRIAVLTSEDVVRSSQENGCAGLHELLRPWEGGTERVSILSTTLTPTVHPTFPVRFVSYDTVYTNPARSAPSPDVLVDIISSVVGSRKPEDEQHYPLTRSLLLSSRPVAPYETFNHPVGVLFAISTSTPNPLGALNKLHARTIGPSAQSLPWLDGHTVLRFYVVVHDVSQMGDNMTPANELLASVKRAYGPHSTLLVINSQVDRRPVPPSPDTSTHPAIILPHAFTPEDANPSALSQVYASALSSLTLSPMSATSPLMKDDNGELKGSEKSKKLYGSKLTAEDTQRLTALVRELVVQSLVPWMEARVREWNEIYHNNRRGITGRLFGAGRKFFGSRPNSPATNAVGYNASAGYYSLSAVEALSRRLADFEFMLRDYRSAANIYDSLRRDFAQDRAWRYASAATEMYGLSLLLAHSFFSPSIPPTTKPTPFTNLQHTEITSWLEQAVISYHRSGPAPQIQIDALRITVLYYEAWKAIREWRGVGAALVKGAGEADEVPSAVLIEEAAVADIKGGKSGKGKRRSAFHLILAARRYETAGLKKYSRRCLDRASQIYRSAPWTAAQDRIEYSLGRQAYTLGECDTAVEHFLRLLKRENTGVPGSQAGPLQDMALAYEQLCAHPELLESSKSRLQLPTPVFDVKKTRIITPSSSSFESGPSRENWVQLEEQALKSWDRKGKKPVNLLPDEKINVVGTDESFTVELVATNPINAPLFLSDITLTFNPSDSVIVSPVYEITLDPYETRTICVNIIANVAPSTNSVIRLLEVSFKFHKFFPCTQSLERKGRRLQATKAQRLTPTYAADTSLSLSIIAERPRLNVDLVGIPDKVFAGEEVEGVIRVKNIGRKIVRDLKMIWTKEVLIRRKENSDESSTMTIPNRIESNKPSILLPEEIPVGATRDIAVILNGFKQGQTTLLGLITFESVDDGEVATTLVKNRINVQPLMTFKTTIRPVGTSAKEFALVLEVMNVSTTEVRVDGIHGVSVLWSVEAQEAVGTLLPNQTLRTIVQIKQGATTADLSQTAIVEALEKLIEGQAPDEIVADIQPTVPLSSKMPTDTLPHYFASRNIHRISYLQEQFPTISAVFLPDLFPLIDPLDLDLVLSCTIRFPDSLRKGRLVAHSLRPGPSFSVVESLRRDVEAAMAGGSKQTRTMYEETGRLRRVLIASVLDGCLGREEDPVEVTIKVGEDNGLIEHDFKTGACKVPVAFTIHNRSPVLPLRFVLYLPSPSPSVPSIASEPSTLIPARFIGNLIFRDTLKSGETLVLNSAVWVYVAGLMNLKDWKLVVETGEIGVDIEEWLPRKVWSKKGYEKVIEIRGI</sequence>
<proteinExistence type="predicted"/>
<name>A0A0D0TN71_CRYGA</name>
<accession>A0A0D0TN71</accession>
<protein>
    <submittedName>
        <fullName evidence="1">Unplaced genomic scaffold supercont1.6, whole genome shotgun sequence</fullName>
    </submittedName>
</protein>
<dbReference type="EMBL" id="KN847978">
    <property type="protein sequence ID" value="KIR48117.1"/>
    <property type="molecule type" value="Genomic_DNA"/>
</dbReference>
<dbReference type="InterPro" id="IPR024420">
    <property type="entry name" value="TRAPP_III_complex_Trs85"/>
</dbReference>
<reference evidence="1" key="1">
    <citation type="submission" date="2015-01" db="EMBL/GenBank/DDBJ databases">
        <title>The Genome Sequence of Cryptococcus gattii CA1280.</title>
        <authorList>
            <consortium name="The Broad Institute Genomics Platform"/>
            <person name="Cuomo C."/>
            <person name="Litvintseva A."/>
            <person name="Chen Y."/>
            <person name="Heitman J."/>
            <person name="Sun S."/>
            <person name="Springer D."/>
            <person name="Dromer F."/>
            <person name="Young S."/>
            <person name="Zeng Q."/>
            <person name="Gargeya S."/>
            <person name="Abouelleil A."/>
            <person name="Alvarado L."/>
            <person name="Chapman S.B."/>
            <person name="Gainer-Dewar J."/>
            <person name="Goldberg J."/>
            <person name="Griggs A."/>
            <person name="Gujja S."/>
            <person name="Hansen M."/>
            <person name="Howarth C."/>
            <person name="Imamovic A."/>
            <person name="Larimer J."/>
            <person name="Murphy C."/>
            <person name="Naylor J."/>
            <person name="Pearson M."/>
            <person name="Priest M."/>
            <person name="Roberts A."/>
            <person name="Saif S."/>
            <person name="Shea T."/>
            <person name="Sykes S."/>
            <person name="Wortman J."/>
            <person name="Nusbaum C."/>
            <person name="Birren B."/>
        </authorList>
    </citation>
    <scope>NUCLEOTIDE SEQUENCE [LARGE SCALE GENOMIC DNA]</scope>
    <source>
        <strain evidence="1">CA1280</strain>
    </source>
</reference>
<dbReference type="GO" id="GO:1990072">
    <property type="term" value="C:TRAPPIII protein complex"/>
    <property type="evidence" value="ECO:0007669"/>
    <property type="project" value="TreeGrafter"/>
</dbReference>
<dbReference type="Pfam" id="PF12739">
    <property type="entry name" value="TRAPPC-Trs85"/>
    <property type="match status" value="1"/>
</dbReference>
<organism evidence="1">
    <name type="scientific">Cryptococcus bacillisporus CA1280</name>
    <dbReference type="NCBI Taxonomy" id="1296109"/>
    <lineage>
        <taxon>Eukaryota</taxon>
        <taxon>Fungi</taxon>
        <taxon>Dikarya</taxon>
        <taxon>Basidiomycota</taxon>
        <taxon>Agaricomycotina</taxon>
        <taxon>Tremellomycetes</taxon>
        <taxon>Tremellales</taxon>
        <taxon>Cryptococcaceae</taxon>
        <taxon>Cryptococcus</taxon>
        <taxon>Cryptococcus gattii species complex</taxon>
    </lineage>
</organism>
<dbReference type="HOGENOM" id="CLU_004823_3_0_1"/>
<evidence type="ECO:0000313" key="1">
    <source>
        <dbReference type="EMBL" id="KIR48117.1"/>
    </source>
</evidence>
<gene>
    <name evidence="1" type="ORF">I312_02634</name>
</gene>
<dbReference type="PANTHER" id="PTHR12975:SF6">
    <property type="entry name" value="TRAFFICKING PROTEIN PARTICLE COMPLEX SUBUNIT 8"/>
    <property type="match status" value="1"/>
</dbReference>
<dbReference type="PANTHER" id="PTHR12975">
    <property type="entry name" value="TRANSPORT PROTEIN TRAPP"/>
    <property type="match status" value="1"/>
</dbReference>
<dbReference type="OrthoDB" id="203724at2759"/>